<accession>A0AAE3DXX7</accession>
<dbReference type="EMBL" id="JAJEQM010000004">
    <property type="protein sequence ID" value="MCC2210017.1"/>
    <property type="molecule type" value="Genomic_DNA"/>
</dbReference>
<comment type="caution">
    <text evidence="1">The sequence shown here is derived from an EMBL/GenBank/DDBJ whole genome shotgun (WGS) entry which is preliminary data.</text>
</comment>
<dbReference type="RefSeq" id="WP_308456046.1">
    <property type="nucleotide sequence ID" value="NZ_JAJEQM010000004.1"/>
</dbReference>
<protein>
    <submittedName>
        <fullName evidence="1">Uncharacterized protein</fullName>
    </submittedName>
</protein>
<keyword evidence="2" id="KW-1185">Reference proteome</keyword>
<organism evidence="1 2">
    <name type="scientific">Hominilimicola fabiformis</name>
    <dbReference type="NCBI Taxonomy" id="2885356"/>
    <lineage>
        <taxon>Bacteria</taxon>
        <taxon>Bacillati</taxon>
        <taxon>Bacillota</taxon>
        <taxon>Clostridia</taxon>
        <taxon>Eubacteriales</taxon>
        <taxon>Oscillospiraceae</taxon>
        <taxon>Hominilimicola</taxon>
    </lineage>
</organism>
<evidence type="ECO:0000313" key="1">
    <source>
        <dbReference type="EMBL" id="MCC2210017.1"/>
    </source>
</evidence>
<sequence length="91" mass="10354">MKIFTGGGLIGWLAKAREEKIMDEYRKACAREWVDSFNRPRSFGGGSHGWECQFCGKRLKSYSGERTERPSVKLAGGCKNSPYGMHSWIEF</sequence>
<dbReference type="Proteomes" id="UP001198242">
    <property type="component" value="Unassembled WGS sequence"/>
</dbReference>
<dbReference type="AlphaFoldDB" id="A0AAE3DXX7"/>
<proteinExistence type="predicted"/>
<reference evidence="1 2" key="1">
    <citation type="submission" date="2021-10" db="EMBL/GenBank/DDBJ databases">
        <title>Anaerobic single-cell dispensing facilitates the cultivation of human gut bacteria.</title>
        <authorList>
            <person name="Afrizal A."/>
        </authorList>
    </citation>
    <scope>NUCLEOTIDE SEQUENCE [LARGE SCALE GENOMIC DNA]</scope>
    <source>
        <strain evidence="1 2">CLA-AA-H232</strain>
    </source>
</reference>
<evidence type="ECO:0000313" key="2">
    <source>
        <dbReference type="Proteomes" id="UP001198242"/>
    </source>
</evidence>
<name>A0AAE3DXX7_9FIRM</name>
<gene>
    <name evidence="1" type="ORF">LKE05_04320</name>
</gene>